<feature type="compositionally biased region" description="Basic and acidic residues" evidence="1">
    <location>
        <begin position="571"/>
        <end position="589"/>
    </location>
</feature>
<dbReference type="AlphaFoldDB" id="R4XGX3"/>
<proteinExistence type="predicted"/>
<organism evidence="2 3">
    <name type="scientific">Taphrina deformans (strain PYCC 5710 / ATCC 11124 / CBS 356.35 / IMI 108563 / JCM 9778 / NBRC 8474)</name>
    <name type="common">Peach leaf curl fungus</name>
    <name type="synonym">Lalaria deformans</name>
    <dbReference type="NCBI Taxonomy" id="1097556"/>
    <lineage>
        <taxon>Eukaryota</taxon>
        <taxon>Fungi</taxon>
        <taxon>Dikarya</taxon>
        <taxon>Ascomycota</taxon>
        <taxon>Taphrinomycotina</taxon>
        <taxon>Taphrinomycetes</taxon>
        <taxon>Taphrinales</taxon>
        <taxon>Taphrinaceae</taxon>
        <taxon>Taphrina</taxon>
    </lineage>
</organism>
<accession>R4XGX3</accession>
<evidence type="ECO:0000313" key="3">
    <source>
        <dbReference type="Proteomes" id="UP000013776"/>
    </source>
</evidence>
<reference evidence="2 3" key="1">
    <citation type="journal article" date="2013" name="MBio">
        <title>Genome sequencing of the plant pathogen Taphrina deformans, the causal agent of peach leaf curl.</title>
        <authorList>
            <person name="Cisse O.H."/>
            <person name="Almeida J.M.G.C.F."/>
            <person name="Fonseca A."/>
            <person name="Kumar A.A."/>
            <person name="Salojaervi J."/>
            <person name="Overmyer K."/>
            <person name="Hauser P.M."/>
            <person name="Pagni M."/>
        </authorList>
    </citation>
    <scope>NUCLEOTIDE SEQUENCE [LARGE SCALE GENOMIC DNA]</scope>
    <source>
        <strain evidence="3">PYCC 5710 / ATCC 11124 / CBS 356.35 / IMI 108563 / JCM 9778 / NBRC 8474</strain>
    </source>
</reference>
<feature type="compositionally biased region" description="Basic and acidic residues" evidence="1">
    <location>
        <begin position="196"/>
        <end position="205"/>
    </location>
</feature>
<feature type="region of interest" description="Disordered" evidence="1">
    <location>
        <begin position="450"/>
        <end position="469"/>
    </location>
</feature>
<gene>
    <name evidence="2" type="ORF">TAPDE_004077</name>
</gene>
<sequence length="650" mass="70060">MSTDLPYPSPYPHLMDTNMTLEDVAMIGVGGVSQAMATNVSITLMEINNMIEERSKDVENVVTARADLSKLAQIVAVKSALEASKTQTSEFQRRVSHLSQGFSESEVPIQDQDAASNDLGVSEVKLKRKRRTRLEMLELRAKGLVSPKRQKKQNTLPFDLDETLPSSPPNLVSSDQHAQAGLPSFSIPAESNDVSQETRHIRVSTDEPSDTDSSVSSSSPSSQSVMLENDVANRPTGEITSVSSIDNDDVVTTPIPIGSSNLRSNLDLRDSSASLQPSLLNGTTTHADIARPIDAEQSPSNSSSLDTTTSESGSDSNVGELTNAIKYGEDTAEKQTKQDVNDLKTLSSSTSQGEILRIQSNGGKMTATQRSAAQVDDSQPPMNSPRRNSQDDIDSVDQSVSLTSRARHNMPFVPETQGSTSEENDRGVAPAPLNLTQFIPDHDMKENFLTPQPLSPSEVATNSDSARNKPAPTLTLLPPDSSFVTQNPVSVAPLDSQMNGEIYESPSQPAIDELLQHLASPEQSFALTQLAVSSSQQDAKAAKRAARQERKLSAKQKVLAVTGTESAPPLSEKRQKLQSVSKDRLERAKQRAKAAKPSLRSSQKFVSSPTPADQDALPLVARPFPNGPTLTQPSPTPLGRMTRSRSPVKN</sequence>
<evidence type="ECO:0000256" key="1">
    <source>
        <dbReference type="SAM" id="MobiDB-lite"/>
    </source>
</evidence>
<dbReference type="VEuPathDB" id="FungiDB:TAPDE_004077"/>
<feature type="compositionally biased region" description="Basic and acidic residues" evidence="1">
    <location>
        <begin position="327"/>
        <end position="342"/>
    </location>
</feature>
<keyword evidence="3" id="KW-1185">Reference proteome</keyword>
<feature type="compositionally biased region" description="Polar residues" evidence="1">
    <location>
        <begin position="599"/>
        <end position="611"/>
    </location>
</feature>
<feature type="compositionally biased region" description="Low complexity" evidence="1">
    <location>
        <begin position="211"/>
        <end position="225"/>
    </location>
</feature>
<comment type="caution">
    <text evidence="2">The sequence shown here is derived from an EMBL/GenBank/DDBJ whole genome shotgun (WGS) entry which is preliminary data.</text>
</comment>
<feature type="compositionally biased region" description="Polar residues" evidence="1">
    <location>
        <begin position="344"/>
        <end position="387"/>
    </location>
</feature>
<feature type="region of interest" description="Disordered" evidence="1">
    <location>
        <begin position="145"/>
        <end position="251"/>
    </location>
</feature>
<protein>
    <submittedName>
        <fullName evidence="2">Uncharacterized protein</fullName>
    </submittedName>
</protein>
<dbReference type="EMBL" id="CAHR02000174">
    <property type="protein sequence ID" value="CCG83758.1"/>
    <property type="molecule type" value="Genomic_DNA"/>
</dbReference>
<feature type="region of interest" description="Disordered" evidence="1">
    <location>
        <begin position="290"/>
        <end position="429"/>
    </location>
</feature>
<evidence type="ECO:0000313" key="2">
    <source>
        <dbReference type="EMBL" id="CCG83758.1"/>
    </source>
</evidence>
<dbReference type="Proteomes" id="UP000013776">
    <property type="component" value="Unassembled WGS sequence"/>
</dbReference>
<feature type="compositionally biased region" description="Polar residues" evidence="1">
    <location>
        <begin position="297"/>
        <end position="320"/>
    </location>
</feature>
<feature type="region of interest" description="Disordered" evidence="1">
    <location>
        <begin position="545"/>
        <end position="650"/>
    </location>
</feature>
<name>R4XGX3_TAPDE</name>